<evidence type="ECO:0000259" key="18">
    <source>
        <dbReference type="SMART" id="SM00484"/>
    </source>
</evidence>
<dbReference type="GO" id="GO:0017108">
    <property type="term" value="F:5'-flap endonuclease activity"/>
    <property type="evidence" value="ECO:0007669"/>
    <property type="project" value="UniProtKB-UniRule"/>
</dbReference>
<evidence type="ECO:0000256" key="17">
    <source>
        <dbReference type="SAM" id="MobiDB-lite"/>
    </source>
</evidence>
<keyword evidence="3 16" id="KW-0540">Nuclease</keyword>
<comment type="caution">
    <text evidence="20">The sequence shown here is derived from an EMBL/GenBank/DDBJ whole genome shotgun (WGS) entry which is preliminary data.</text>
</comment>
<evidence type="ECO:0000256" key="10">
    <source>
        <dbReference type="ARBA" id="ARBA00023128"/>
    </source>
</evidence>
<dbReference type="GO" id="GO:0005654">
    <property type="term" value="C:nucleoplasm"/>
    <property type="evidence" value="ECO:0007669"/>
    <property type="project" value="UniProtKB-SubCell"/>
</dbReference>
<dbReference type="FunFam" id="1.10.150.20:FF:000009">
    <property type="entry name" value="Flap endonuclease 1"/>
    <property type="match status" value="1"/>
</dbReference>
<evidence type="ECO:0000256" key="14">
    <source>
        <dbReference type="ARBA" id="ARBA00034726"/>
    </source>
</evidence>
<dbReference type="Gene3D" id="1.10.150.20">
    <property type="entry name" value="5' to 3' exonuclease, C-terminal subdomain"/>
    <property type="match status" value="1"/>
</dbReference>
<dbReference type="InterPro" id="IPR023426">
    <property type="entry name" value="Flap_endonuc"/>
</dbReference>
<sequence>MGIKGLSKLLGDQAPGCMTEHELKTFFGRKIAIDASMSIYQFLVTVRSAGDSMTNKDGEVTSHLIGLFYRTIRLIEMGIKPVYVFDGKPPAMKSGELQKRTQAKQAAADLAKKAEEEGDQDNYEKYNRRVNTVSKSMLEQCKTLLRLMGVPVVEAPCEAEAQCVELTKSGKVYATASEDMDALTFGTPRLIRQLWAGASTTAEKNKIRPVEISLDAALDELHLTMDQFRDLCILCGCDYVNSIKGIGPNKALKLVQEHKTLESIVALLEKDKKYQIPEEFPIDAVRGLFISPEVTPSDEIDLEWKPPQEDELVQFMCVENQFSEKNVRNGVEKIRASKGKAGQMRLDSFFKPQPSKTIKKAAPKKVNFSARGGKGKAKK</sequence>
<keyword evidence="1 16" id="KW-0597">Phosphoprotein</keyword>
<evidence type="ECO:0000256" key="1">
    <source>
        <dbReference type="ARBA" id="ARBA00022553"/>
    </source>
</evidence>
<dbReference type="Proteomes" id="UP000324585">
    <property type="component" value="Unassembled WGS sequence"/>
</dbReference>
<dbReference type="OrthoDB" id="1937206at2759"/>
<dbReference type="HAMAP" id="MF_00614">
    <property type="entry name" value="Fen"/>
    <property type="match status" value="1"/>
</dbReference>
<dbReference type="SMART" id="SM00484">
    <property type="entry name" value="XPGI"/>
    <property type="match status" value="1"/>
</dbReference>
<dbReference type="InterPro" id="IPR006086">
    <property type="entry name" value="XPG-I_dom"/>
</dbReference>
<comment type="subunit">
    <text evidence="15">Interacts with PCNA1 and PCNA2. Three molecules of FEN1 bind to one PCNA trimer with each molecule binding to one PCNA monomer. PCNA stimulates the nuclease activity without altering cleavage specificity.</text>
</comment>
<dbReference type="CDD" id="cd09907">
    <property type="entry name" value="H3TH_FEN1-Euk"/>
    <property type="match status" value="1"/>
</dbReference>
<keyword evidence="4 16" id="KW-0479">Metal-binding</keyword>
<dbReference type="Pfam" id="PF00867">
    <property type="entry name" value="XPG_I"/>
    <property type="match status" value="1"/>
</dbReference>
<dbReference type="SUPFAM" id="SSF47807">
    <property type="entry name" value="5' to 3' exonuclease, C-terminal subdomain"/>
    <property type="match status" value="1"/>
</dbReference>
<feature type="domain" description="XPG-I" evidence="18">
    <location>
        <begin position="146"/>
        <end position="223"/>
    </location>
</feature>
<evidence type="ECO:0000256" key="7">
    <source>
        <dbReference type="ARBA" id="ARBA00022801"/>
    </source>
</evidence>
<dbReference type="InterPro" id="IPR036279">
    <property type="entry name" value="5-3_exonuclease_C_sf"/>
</dbReference>
<dbReference type="SUPFAM" id="SSF88723">
    <property type="entry name" value="PIN domain-like"/>
    <property type="match status" value="1"/>
</dbReference>
<dbReference type="InterPro" id="IPR006084">
    <property type="entry name" value="XPG/Rad2"/>
</dbReference>
<dbReference type="GO" id="GO:0003677">
    <property type="term" value="F:DNA binding"/>
    <property type="evidence" value="ECO:0007669"/>
    <property type="project" value="UniProtKB-UniRule"/>
</dbReference>
<comment type="similarity">
    <text evidence="14 16">Belongs to the XPG/RAD2 endonuclease family. FEN1 subfamily.</text>
</comment>
<proteinExistence type="inferred from homology"/>
<dbReference type="PANTHER" id="PTHR11081">
    <property type="entry name" value="FLAP ENDONUCLEASE FAMILY MEMBER"/>
    <property type="match status" value="1"/>
</dbReference>
<dbReference type="CDD" id="cd09867">
    <property type="entry name" value="PIN_FEN1"/>
    <property type="match status" value="1"/>
</dbReference>
<evidence type="ECO:0000256" key="9">
    <source>
        <dbReference type="ARBA" id="ARBA00022842"/>
    </source>
</evidence>
<dbReference type="Gene3D" id="3.40.50.1010">
    <property type="entry name" value="5'-nuclease"/>
    <property type="match status" value="1"/>
</dbReference>
<keyword evidence="11 16" id="KW-0234">DNA repair</keyword>
<feature type="domain" description="XPG N-terminal" evidence="19">
    <location>
        <begin position="1"/>
        <end position="107"/>
    </location>
</feature>
<keyword evidence="9 16" id="KW-0460">Magnesium</keyword>
<keyword evidence="8 16" id="KW-0269">Exonuclease</keyword>
<evidence type="ECO:0000256" key="3">
    <source>
        <dbReference type="ARBA" id="ARBA00022722"/>
    </source>
</evidence>
<dbReference type="InterPro" id="IPR029060">
    <property type="entry name" value="PIN-like_dom_sf"/>
</dbReference>
<evidence type="ECO:0000256" key="12">
    <source>
        <dbReference type="ARBA" id="ARBA00023242"/>
    </source>
</evidence>
<protein>
    <recommendedName>
        <fullName evidence="16">Flap endonuclease 1</fullName>
        <shortName evidence="16">FEN-1</shortName>
        <ecNumber evidence="16">3.1.-.-</ecNumber>
    </recommendedName>
    <alternativeName>
        <fullName evidence="16">Flap structure-specific endonuclease 1</fullName>
    </alternativeName>
</protein>
<dbReference type="PANTHER" id="PTHR11081:SF9">
    <property type="entry name" value="FLAP ENDONUCLEASE 1"/>
    <property type="match status" value="1"/>
</dbReference>
<evidence type="ECO:0000256" key="13">
    <source>
        <dbReference type="ARBA" id="ARBA00029382"/>
    </source>
</evidence>
<dbReference type="GO" id="GO:0005739">
    <property type="term" value="C:mitochondrion"/>
    <property type="evidence" value="ECO:0007669"/>
    <property type="project" value="UniProtKB-SubCell"/>
</dbReference>
<dbReference type="SMART" id="SM00279">
    <property type="entry name" value="HhH2"/>
    <property type="match status" value="1"/>
</dbReference>
<keyword evidence="10 16" id="KW-0496">Mitochondrion</keyword>
<dbReference type="InterPro" id="IPR006085">
    <property type="entry name" value="XPG_DNA_repair_N"/>
</dbReference>
<dbReference type="AlphaFoldDB" id="A0A5J4YMH8"/>
<keyword evidence="2 16" id="KW-0235">DNA replication</keyword>
<keyword evidence="12 16" id="KW-0539">Nucleus</keyword>
<keyword evidence="7 16" id="KW-0378">Hydrolase</keyword>
<dbReference type="PROSITE" id="PS00842">
    <property type="entry name" value="XPG_2"/>
    <property type="match status" value="1"/>
</dbReference>
<dbReference type="SMART" id="SM00485">
    <property type="entry name" value="XPGN"/>
    <property type="match status" value="1"/>
</dbReference>
<keyword evidence="5 16" id="KW-0255">Endonuclease</keyword>
<comment type="function">
    <text evidence="13 16">Structure-specific nuclease with 5'-flap endonuclease and 5'-3' exonuclease activities involved in DNA replication and repair. During DNA replication, cleaves the 5'-overhanging flap structure that is generated by displacement synthesis when DNA polymerase encounters the 5'-end of a downstream Okazaki fragment. It enters the flap from the 5'-end and then tracks to cleave the flap base, leaving a nick for ligation. Also involved in the long patch base excision repair (LP-BER) pathway, by cleaving within the apurinic/apyrimidinic (AP) site-terminated flap. Acts as a genome stabilization factor that prevents flaps from equilibrating into structures that lead to duplications and deletions. Also possesses 5'-3' exonuclease activity on nicked or gapped double-stranded DNA, and exhibits RNase H activity. Also involved in replication and repair of rDNA and in repairing mitochondrial DNA.</text>
</comment>
<comment type="cofactor">
    <cofactor evidence="16">
        <name>Mg(2+)</name>
        <dbReference type="ChEBI" id="CHEBI:18420"/>
    </cofactor>
    <text evidence="16">Binds 2 magnesium ions per subunit. They probably participate in the reaction catalyzed by the enzyme. May bind an additional third magnesium ion after substrate binding.</text>
</comment>
<dbReference type="EMBL" id="VRMN01000011">
    <property type="protein sequence ID" value="KAA8491873.1"/>
    <property type="molecule type" value="Genomic_DNA"/>
</dbReference>
<evidence type="ECO:0000313" key="20">
    <source>
        <dbReference type="EMBL" id="KAA8491873.1"/>
    </source>
</evidence>
<dbReference type="InterPro" id="IPR008918">
    <property type="entry name" value="HhH2"/>
</dbReference>
<dbReference type="PRINTS" id="PR00853">
    <property type="entry name" value="XPGRADSUPER"/>
</dbReference>
<accession>A0A5J4YMH8</accession>
<dbReference type="GO" id="GO:0000287">
    <property type="term" value="F:magnesium ion binding"/>
    <property type="evidence" value="ECO:0007669"/>
    <property type="project" value="UniProtKB-UniRule"/>
</dbReference>
<keyword evidence="6 16" id="KW-0227">DNA damage</keyword>
<dbReference type="GO" id="GO:0005730">
    <property type="term" value="C:nucleolus"/>
    <property type="evidence" value="ECO:0007669"/>
    <property type="project" value="UniProtKB-SubCell"/>
</dbReference>
<evidence type="ECO:0000313" key="21">
    <source>
        <dbReference type="Proteomes" id="UP000324585"/>
    </source>
</evidence>
<dbReference type="GO" id="GO:0043137">
    <property type="term" value="P:DNA replication, removal of RNA primer"/>
    <property type="evidence" value="ECO:0007669"/>
    <property type="project" value="UniProtKB-UniRule"/>
</dbReference>
<dbReference type="OMA" id="MGIPWVQ"/>
<organism evidence="20 21">
    <name type="scientific">Porphyridium purpureum</name>
    <name type="common">Red alga</name>
    <name type="synonym">Porphyridium cruentum</name>
    <dbReference type="NCBI Taxonomy" id="35688"/>
    <lineage>
        <taxon>Eukaryota</taxon>
        <taxon>Rhodophyta</taxon>
        <taxon>Bangiophyceae</taxon>
        <taxon>Porphyridiales</taxon>
        <taxon>Porphyridiaceae</taxon>
        <taxon>Porphyridium</taxon>
    </lineage>
</organism>
<dbReference type="PROSITE" id="PS00841">
    <property type="entry name" value="XPG_1"/>
    <property type="match status" value="1"/>
</dbReference>
<dbReference type="EC" id="3.1.-.-" evidence="16"/>
<evidence type="ECO:0000256" key="5">
    <source>
        <dbReference type="ARBA" id="ARBA00022759"/>
    </source>
</evidence>
<dbReference type="GO" id="GO:0008409">
    <property type="term" value="F:5'-3' exonuclease activity"/>
    <property type="evidence" value="ECO:0007669"/>
    <property type="project" value="UniProtKB-UniRule"/>
</dbReference>
<evidence type="ECO:0000256" key="4">
    <source>
        <dbReference type="ARBA" id="ARBA00022723"/>
    </source>
</evidence>
<dbReference type="GO" id="GO:0006284">
    <property type="term" value="P:base-excision repair"/>
    <property type="evidence" value="ECO:0007669"/>
    <property type="project" value="UniProtKB-UniRule"/>
</dbReference>
<evidence type="ECO:0000256" key="16">
    <source>
        <dbReference type="HAMAP-Rule" id="MF_03140"/>
    </source>
</evidence>
<evidence type="ECO:0000256" key="8">
    <source>
        <dbReference type="ARBA" id="ARBA00022839"/>
    </source>
</evidence>
<evidence type="ECO:0000259" key="19">
    <source>
        <dbReference type="SMART" id="SM00485"/>
    </source>
</evidence>
<evidence type="ECO:0000256" key="11">
    <source>
        <dbReference type="ARBA" id="ARBA00023204"/>
    </source>
</evidence>
<reference evidence="21" key="1">
    <citation type="journal article" date="2019" name="Nat. Commun.">
        <title>Expansion of phycobilisome linker gene families in mesophilic red algae.</title>
        <authorList>
            <person name="Lee J."/>
            <person name="Kim D."/>
            <person name="Bhattacharya D."/>
            <person name="Yoon H.S."/>
        </authorList>
    </citation>
    <scope>NUCLEOTIDE SEQUENCE [LARGE SCALE GENOMIC DNA]</scope>
    <source>
        <strain evidence="21">CCMP 1328</strain>
    </source>
</reference>
<evidence type="ECO:0000256" key="6">
    <source>
        <dbReference type="ARBA" id="ARBA00022763"/>
    </source>
</evidence>
<name>A0A5J4YMH8_PORPP</name>
<evidence type="ECO:0000256" key="15">
    <source>
        <dbReference type="ARBA" id="ARBA00063178"/>
    </source>
</evidence>
<dbReference type="FunFam" id="3.40.50.1010:FF:000016">
    <property type="entry name" value="Flap endonuclease 1"/>
    <property type="match status" value="1"/>
</dbReference>
<evidence type="ECO:0000256" key="2">
    <source>
        <dbReference type="ARBA" id="ARBA00022705"/>
    </source>
</evidence>
<feature type="region of interest" description="Disordered" evidence="17">
    <location>
        <begin position="345"/>
        <end position="379"/>
    </location>
</feature>
<comment type="subcellular location">
    <subcellularLocation>
        <location evidence="16">Nucleus</location>
        <location evidence="16">Nucleolus</location>
    </subcellularLocation>
    <subcellularLocation>
        <location evidence="16">Nucleus</location>
        <location evidence="16">Nucleoplasm</location>
    </subcellularLocation>
    <subcellularLocation>
        <location evidence="16">Mitochondrion</location>
    </subcellularLocation>
    <text evidence="16">Resides mostly in the nucleoli and relocalizes to the nucleoplasm upon DNA damage.</text>
</comment>
<dbReference type="Pfam" id="PF00752">
    <property type="entry name" value="XPG_N"/>
    <property type="match status" value="1"/>
</dbReference>
<keyword evidence="21" id="KW-1185">Reference proteome</keyword>
<gene>
    <name evidence="20" type="ORF">FVE85_8355</name>
</gene>
<dbReference type="InterPro" id="IPR019974">
    <property type="entry name" value="XPG_CS"/>
</dbReference>